<dbReference type="OrthoDB" id="9789209at2"/>
<evidence type="ECO:0000256" key="8">
    <source>
        <dbReference type="PIRSR" id="PIRSR000170-1"/>
    </source>
</evidence>
<evidence type="ECO:0000256" key="7">
    <source>
        <dbReference type="ARBA" id="ARBA00023136"/>
    </source>
</evidence>
<gene>
    <name evidence="10" type="ORF">EFBL_1735</name>
</gene>
<evidence type="ECO:0000313" key="11">
    <source>
        <dbReference type="Proteomes" id="UP000217785"/>
    </source>
</evidence>
<organism evidence="10 11">
    <name type="scientific">Effusibacillus lacus</name>
    <dbReference type="NCBI Taxonomy" id="1348429"/>
    <lineage>
        <taxon>Bacteria</taxon>
        <taxon>Bacillati</taxon>
        <taxon>Bacillota</taxon>
        <taxon>Bacilli</taxon>
        <taxon>Bacillales</taxon>
        <taxon>Alicyclobacillaceae</taxon>
        <taxon>Effusibacillus</taxon>
    </lineage>
</organism>
<sequence length="205" mass="23198">MSRPSSRMFLLGRMHSLAGILPLGLFLFEHLYSNATAMLGREAYDKQVGMLQTIPFVPVIEVLFIALPLLYHAGFGVYIGFISKNNAFRYSYTRNWLFVMQRISGLVTLVFILYHLWEFRFANLIFGTPINFDTVQTQLQNPAIFAFYVLGIISTTFHFSNGVWTALITWGITPGARGQRISSALRYVLFAMLSFVGVGTLISFV</sequence>
<feature type="transmembrane region" description="Helical" evidence="9">
    <location>
        <begin position="57"/>
        <end position="83"/>
    </location>
</feature>
<keyword evidence="6 8" id="KW-0408">Iron</keyword>
<dbReference type="InterPro" id="IPR011138">
    <property type="entry name" value="Cytochrome_b-558"/>
</dbReference>
<evidence type="ECO:0000256" key="5">
    <source>
        <dbReference type="ARBA" id="ARBA00022989"/>
    </source>
</evidence>
<keyword evidence="3 9" id="KW-0812">Transmembrane</keyword>
<feature type="binding site" description="axial binding residue" evidence="8">
    <location>
        <position position="115"/>
    </location>
    <ligand>
        <name>heme</name>
        <dbReference type="ChEBI" id="CHEBI:30413"/>
    </ligand>
    <ligandPart>
        <name>Fe</name>
        <dbReference type="ChEBI" id="CHEBI:18248"/>
    </ligandPart>
</feature>
<dbReference type="PIRSF" id="PIRSF000170">
    <property type="entry name" value="Succ_dh_cyt_b558"/>
    <property type="match status" value="1"/>
</dbReference>
<dbReference type="CDD" id="cd03497">
    <property type="entry name" value="SQR_TypeB_1_TM"/>
    <property type="match status" value="1"/>
</dbReference>
<evidence type="ECO:0000256" key="1">
    <source>
        <dbReference type="ARBA" id="ARBA00004370"/>
    </source>
</evidence>
<feature type="binding site" description="axial binding residue" evidence="8">
    <location>
        <position position="158"/>
    </location>
    <ligand>
        <name>heme</name>
        <dbReference type="ChEBI" id="CHEBI:30413"/>
    </ligand>
    <ligandPart>
        <name>Fe</name>
        <dbReference type="ChEBI" id="CHEBI:18248"/>
    </ligandPart>
</feature>
<feature type="transmembrane region" description="Helical" evidence="9">
    <location>
        <begin position="184"/>
        <end position="204"/>
    </location>
</feature>
<proteinExistence type="predicted"/>
<protein>
    <submittedName>
        <fullName evidence="10">Succinate dehydrogenase</fullName>
    </submittedName>
</protein>
<dbReference type="NCBIfam" id="TIGR02046">
    <property type="entry name" value="sdhC_b558_fam"/>
    <property type="match status" value="1"/>
</dbReference>
<feature type="binding site" description="axial binding residue" evidence="8">
    <location>
        <position position="72"/>
    </location>
    <ligand>
        <name>heme</name>
        <dbReference type="ChEBI" id="CHEBI:30413"/>
    </ligand>
    <ligandPart>
        <name>Fe</name>
        <dbReference type="ChEBI" id="CHEBI:18248"/>
    </ligandPart>
</feature>
<keyword evidence="7 9" id="KW-0472">Membrane</keyword>
<feature type="binding site" description="axial binding residue" evidence="8">
    <location>
        <position position="30"/>
    </location>
    <ligand>
        <name>heme</name>
        <dbReference type="ChEBI" id="CHEBI:30413"/>
    </ligand>
    <ligandPart>
        <name>Fe</name>
        <dbReference type="ChEBI" id="CHEBI:18248"/>
    </ligandPart>
</feature>
<dbReference type="InterPro" id="IPR000701">
    <property type="entry name" value="SuccDH_FuR_B_TM-su"/>
</dbReference>
<dbReference type="EMBL" id="BDUF01000049">
    <property type="protein sequence ID" value="GAX90109.1"/>
    <property type="molecule type" value="Genomic_DNA"/>
</dbReference>
<evidence type="ECO:0000256" key="6">
    <source>
        <dbReference type="ARBA" id="ARBA00023004"/>
    </source>
</evidence>
<dbReference type="Gene3D" id="1.20.1300.10">
    <property type="entry name" value="Fumarate reductase/succinate dehydrogenase, transmembrane subunit"/>
    <property type="match status" value="1"/>
</dbReference>
<keyword evidence="4 8" id="KW-0479">Metal-binding</keyword>
<dbReference type="Proteomes" id="UP000217785">
    <property type="component" value="Unassembled WGS sequence"/>
</dbReference>
<accession>A0A292YMI6</accession>
<dbReference type="GO" id="GO:0046872">
    <property type="term" value="F:metal ion binding"/>
    <property type="evidence" value="ECO:0007669"/>
    <property type="project" value="UniProtKB-KW"/>
</dbReference>
<evidence type="ECO:0000256" key="4">
    <source>
        <dbReference type="ARBA" id="ARBA00022723"/>
    </source>
</evidence>
<evidence type="ECO:0000256" key="9">
    <source>
        <dbReference type="SAM" id="Phobius"/>
    </source>
</evidence>
<dbReference type="SUPFAM" id="SSF81343">
    <property type="entry name" value="Fumarate reductase respiratory complex transmembrane subunits"/>
    <property type="match status" value="1"/>
</dbReference>
<dbReference type="RefSeq" id="WP_096181821.1">
    <property type="nucleotide sequence ID" value="NZ_BDUF01000049.1"/>
</dbReference>
<dbReference type="InterPro" id="IPR034804">
    <property type="entry name" value="SQR/QFR_C/D"/>
</dbReference>
<reference evidence="11" key="1">
    <citation type="submission" date="2017-07" db="EMBL/GenBank/DDBJ databases">
        <title>Draft genome sequence of Effusibacillus lacus strain skLN1.</title>
        <authorList>
            <person name="Watanabe M."/>
            <person name="Kojima H."/>
            <person name="Fukui M."/>
        </authorList>
    </citation>
    <scope>NUCLEOTIDE SEQUENCE [LARGE SCALE GENOMIC DNA]</scope>
    <source>
        <strain evidence="11">skLN1</strain>
    </source>
</reference>
<evidence type="ECO:0000256" key="2">
    <source>
        <dbReference type="ARBA" id="ARBA00022617"/>
    </source>
</evidence>
<dbReference type="Pfam" id="PF01127">
    <property type="entry name" value="Sdh_cyt"/>
    <property type="match status" value="1"/>
</dbReference>
<name>A0A292YMI6_9BACL</name>
<evidence type="ECO:0000313" key="10">
    <source>
        <dbReference type="EMBL" id="GAX90109.1"/>
    </source>
</evidence>
<dbReference type="InterPro" id="IPR016002">
    <property type="entry name" value="Succ_DH_cyt_b558_Firmicute"/>
</dbReference>
<evidence type="ECO:0000256" key="3">
    <source>
        <dbReference type="ARBA" id="ARBA00022692"/>
    </source>
</evidence>
<dbReference type="GO" id="GO:0016020">
    <property type="term" value="C:membrane"/>
    <property type="evidence" value="ECO:0007669"/>
    <property type="project" value="UniProtKB-SubCell"/>
</dbReference>
<feature type="transmembrane region" description="Helical" evidence="9">
    <location>
        <begin position="95"/>
        <end position="117"/>
    </location>
</feature>
<comment type="caution">
    <text evidence="10">The sequence shown here is derived from an EMBL/GenBank/DDBJ whole genome shotgun (WGS) entry which is preliminary data.</text>
</comment>
<keyword evidence="5 9" id="KW-1133">Transmembrane helix</keyword>
<keyword evidence="2 8" id="KW-0349">Heme</keyword>
<feature type="transmembrane region" description="Helical" evidence="9">
    <location>
        <begin position="145"/>
        <end position="172"/>
    </location>
</feature>
<keyword evidence="11" id="KW-1185">Reference proteome</keyword>
<dbReference type="AlphaFoldDB" id="A0A292YMI6"/>
<comment type="subcellular location">
    <subcellularLocation>
        <location evidence="1">Membrane</location>
    </subcellularLocation>
</comment>